<dbReference type="STRING" id="642780.SAMN04488570_2599"/>
<evidence type="ECO:0000259" key="12">
    <source>
        <dbReference type="Pfam" id="PF09084"/>
    </source>
</evidence>
<comment type="subunit">
    <text evidence="4">Homodimer.</text>
</comment>
<feature type="domain" description="SsuA/THI5-like" evidence="12">
    <location>
        <begin position="69"/>
        <end position="279"/>
    </location>
</feature>
<evidence type="ECO:0000256" key="6">
    <source>
        <dbReference type="ARBA" id="ARBA00022723"/>
    </source>
</evidence>
<dbReference type="PANTHER" id="PTHR31528">
    <property type="entry name" value="4-AMINO-5-HYDROXYMETHYL-2-METHYLPYRIMIDINE PHOSPHATE SYNTHASE THI11-RELATED"/>
    <property type="match status" value="1"/>
</dbReference>
<evidence type="ECO:0000256" key="4">
    <source>
        <dbReference type="ARBA" id="ARBA00011738"/>
    </source>
</evidence>
<reference evidence="14" key="1">
    <citation type="submission" date="2016-10" db="EMBL/GenBank/DDBJ databases">
        <authorList>
            <person name="Varghese N."/>
            <person name="Submissions S."/>
        </authorList>
    </citation>
    <scope>NUCLEOTIDE SEQUENCE [LARGE SCALE GENOMIC DNA]</scope>
    <source>
        <strain evidence="14">DSM 22127</strain>
    </source>
</reference>
<evidence type="ECO:0000256" key="10">
    <source>
        <dbReference type="ARBA" id="ARBA00033171"/>
    </source>
</evidence>
<name>A0A1H1UQZ2_9ACTN</name>
<dbReference type="RefSeq" id="WP_197680985.1">
    <property type="nucleotide sequence ID" value="NZ_LT629757.1"/>
</dbReference>
<dbReference type="Proteomes" id="UP000198859">
    <property type="component" value="Chromosome I"/>
</dbReference>
<evidence type="ECO:0000256" key="5">
    <source>
        <dbReference type="ARBA" id="ARBA00022679"/>
    </source>
</evidence>
<sequence>MSRTTPSLRPARTTSRGRRHAITGLLAAGALVLTGCGSSDSEESASGDSGSSEKADFGDLTLQLSWIKNAEFAGEFFADSKGYYTDAGFSKVALDPGPGPIETLVATGDADFGLSNAVATAQVVSEEEAPLKIVGTKFQKNPFTILSLKDGADITTPEDLVGKKIGVQAGGNETLFDALLKVNGIDPSDVTKVPVEYDSSPLVDGEVDGFLAYLTNESITVSMDGNEVSNLPFADNGLPFVAESVITTDEMIADEPEKVKAFLEAEIRGWQDALADPDAGAKLAVDDYGKDLDLDLAKETEQAEVQSGLIVTPEVEDNGLFTISDDLVEANMKTLEAAGIDIEADQLFDLSLLDELLKDKPELTEVP</sequence>
<dbReference type="AlphaFoldDB" id="A0A1H1UQZ2"/>
<comment type="similarity">
    <text evidence="3">Belongs to the NMT1/THI5 family.</text>
</comment>
<evidence type="ECO:0000313" key="13">
    <source>
        <dbReference type="EMBL" id="SDS74903.1"/>
    </source>
</evidence>
<keyword evidence="14" id="KW-1185">Reference proteome</keyword>
<evidence type="ECO:0000256" key="7">
    <source>
        <dbReference type="ARBA" id="ARBA00022898"/>
    </source>
</evidence>
<organism evidence="13 14">
    <name type="scientific">Nocardioides scoriae</name>
    <dbReference type="NCBI Taxonomy" id="642780"/>
    <lineage>
        <taxon>Bacteria</taxon>
        <taxon>Bacillati</taxon>
        <taxon>Actinomycetota</taxon>
        <taxon>Actinomycetes</taxon>
        <taxon>Propionibacteriales</taxon>
        <taxon>Nocardioidaceae</taxon>
        <taxon>Nocardioides</taxon>
    </lineage>
</organism>
<dbReference type="EMBL" id="LT629757">
    <property type="protein sequence ID" value="SDS74903.1"/>
    <property type="molecule type" value="Genomic_DNA"/>
</dbReference>
<dbReference type="Gene3D" id="3.40.190.10">
    <property type="entry name" value="Periplasmic binding protein-like II"/>
    <property type="match status" value="2"/>
</dbReference>
<evidence type="ECO:0000256" key="2">
    <source>
        <dbReference type="ARBA" id="ARBA00004948"/>
    </source>
</evidence>
<dbReference type="InterPro" id="IPR027939">
    <property type="entry name" value="NMT1/THI5"/>
</dbReference>
<gene>
    <name evidence="13" type="ORF">SAMN04488570_2599</name>
</gene>
<evidence type="ECO:0000313" key="14">
    <source>
        <dbReference type="Proteomes" id="UP000198859"/>
    </source>
</evidence>
<keyword evidence="6" id="KW-0479">Metal-binding</keyword>
<keyword evidence="7" id="KW-0663">Pyridoxal phosphate</keyword>
<keyword evidence="5" id="KW-0808">Transferase</keyword>
<dbReference type="GO" id="GO:0046872">
    <property type="term" value="F:metal ion binding"/>
    <property type="evidence" value="ECO:0007669"/>
    <property type="project" value="UniProtKB-KW"/>
</dbReference>
<dbReference type="Pfam" id="PF09084">
    <property type="entry name" value="NMT1"/>
    <property type="match status" value="1"/>
</dbReference>
<comment type="catalytic activity">
    <reaction evidence="11">
        <text>N(6)-(pyridoxal phosphate)-L-lysyl-[4-amino-5-hydroxymethyl-2-methylpyrimidine phosphate synthase] + L-histidyl-[4-amino-5-hydroxymethyl-2-methylpyrimidine phosphate synthase] + 2 Fe(3+) + 4 H2O = L-lysyl-[4-amino-5-hydroxymethyl-2-methylpyrimidine phosphate synthase] + (2S)-2-amino-5-hydroxy-4-oxopentanoyl-[4-amino-5-hydroxymethyl-2-methylpyrimidine phosphate synthase] + 4-amino-2-methyl-5-(phosphooxymethyl)pyrimidine + 3-oxopropanoate + 2 Fe(2+) + 2 H(+)</text>
        <dbReference type="Rhea" id="RHEA:65756"/>
        <dbReference type="Rhea" id="RHEA-COMP:16892"/>
        <dbReference type="Rhea" id="RHEA-COMP:16893"/>
        <dbReference type="Rhea" id="RHEA-COMP:16894"/>
        <dbReference type="Rhea" id="RHEA-COMP:16895"/>
        <dbReference type="ChEBI" id="CHEBI:15377"/>
        <dbReference type="ChEBI" id="CHEBI:15378"/>
        <dbReference type="ChEBI" id="CHEBI:29033"/>
        <dbReference type="ChEBI" id="CHEBI:29034"/>
        <dbReference type="ChEBI" id="CHEBI:29969"/>
        <dbReference type="ChEBI" id="CHEBI:29979"/>
        <dbReference type="ChEBI" id="CHEBI:33190"/>
        <dbReference type="ChEBI" id="CHEBI:58354"/>
        <dbReference type="ChEBI" id="CHEBI:143915"/>
        <dbReference type="ChEBI" id="CHEBI:157692"/>
    </reaction>
    <physiologicalReaction direction="left-to-right" evidence="11">
        <dbReference type="Rhea" id="RHEA:65757"/>
    </physiologicalReaction>
</comment>
<dbReference type="SUPFAM" id="SSF53850">
    <property type="entry name" value="Periplasmic binding protein-like II"/>
    <property type="match status" value="1"/>
</dbReference>
<keyword evidence="8" id="KW-0784">Thiamine biosynthesis</keyword>
<comment type="function">
    <text evidence="1">Responsible for the formation of the pyrimidine heterocycle in the thiamine biosynthesis pathway. Catalyzes the formation of hydroxymethylpyrimidine phosphate (HMP-P) from histidine and pyridoxal phosphate (PLP). The protein uses PLP and the active site histidine to form HMP-P, generating an inactive enzyme. The enzyme can only undergo a single turnover, which suggests it is a suicide enzyme.</text>
</comment>
<evidence type="ECO:0000256" key="1">
    <source>
        <dbReference type="ARBA" id="ARBA00003469"/>
    </source>
</evidence>
<dbReference type="PANTHER" id="PTHR31528:SF1">
    <property type="entry name" value="4-AMINO-5-HYDROXYMETHYL-2-METHYLPYRIMIDINE PHOSPHATE SYNTHASE THI11-RELATED"/>
    <property type="match status" value="1"/>
</dbReference>
<accession>A0A1H1UQZ2</accession>
<protein>
    <recommendedName>
        <fullName evidence="10">Thiamine pyrimidine synthase</fullName>
    </recommendedName>
</protein>
<evidence type="ECO:0000256" key="3">
    <source>
        <dbReference type="ARBA" id="ARBA00009406"/>
    </source>
</evidence>
<evidence type="ECO:0000256" key="9">
    <source>
        <dbReference type="ARBA" id="ARBA00023004"/>
    </source>
</evidence>
<comment type="pathway">
    <text evidence="2">Cofactor biosynthesis; thiamine diphosphate biosynthesis.</text>
</comment>
<dbReference type="GO" id="GO:0016740">
    <property type="term" value="F:transferase activity"/>
    <property type="evidence" value="ECO:0007669"/>
    <property type="project" value="UniProtKB-KW"/>
</dbReference>
<proteinExistence type="inferred from homology"/>
<evidence type="ECO:0000256" key="11">
    <source>
        <dbReference type="ARBA" id="ARBA00048179"/>
    </source>
</evidence>
<dbReference type="InterPro" id="IPR015168">
    <property type="entry name" value="SsuA/THI5"/>
</dbReference>
<evidence type="ECO:0000256" key="8">
    <source>
        <dbReference type="ARBA" id="ARBA00022977"/>
    </source>
</evidence>
<dbReference type="GO" id="GO:0009228">
    <property type="term" value="P:thiamine biosynthetic process"/>
    <property type="evidence" value="ECO:0007669"/>
    <property type="project" value="UniProtKB-KW"/>
</dbReference>
<keyword evidence="9" id="KW-0408">Iron</keyword>